<dbReference type="NCBIfam" id="NF010183">
    <property type="entry name" value="PRK13662.1"/>
    <property type="match status" value="1"/>
</dbReference>
<keyword evidence="6" id="KW-1185">Reference proteome</keyword>
<dbReference type="GeneID" id="54120332"/>
<keyword evidence="2" id="KW-0378">Hydrolase</keyword>
<feature type="domain" description="DUF402" evidence="4">
    <location>
        <begin position="18"/>
        <end position="154"/>
    </location>
</feature>
<dbReference type="PIRSF" id="PIRSF028345">
    <property type="entry name" value="UCP028345"/>
    <property type="match status" value="1"/>
</dbReference>
<accession>A0A1H6RER4</accession>
<protein>
    <recommendedName>
        <fullName evidence="4">DUF402 domain-containing protein</fullName>
    </recommendedName>
</protein>
<dbReference type="RefSeq" id="WP_033162933.1">
    <property type="nucleotide sequence ID" value="NZ_CACVPP010000061.1"/>
</dbReference>
<dbReference type="GO" id="GO:0016787">
    <property type="term" value="F:hydrolase activity"/>
    <property type="evidence" value="ECO:0007669"/>
    <property type="project" value="UniProtKB-KW"/>
</dbReference>
<dbReference type="PANTHER" id="PTHR39159">
    <property type="match status" value="1"/>
</dbReference>
<dbReference type="Proteomes" id="UP000183028">
    <property type="component" value="Unassembled WGS sequence"/>
</dbReference>
<dbReference type="Gene3D" id="2.40.380.10">
    <property type="entry name" value="FomD-like"/>
    <property type="match status" value="1"/>
</dbReference>
<dbReference type="InterPro" id="IPR035930">
    <property type="entry name" value="FomD-like_sf"/>
</dbReference>
<dbReference type="STRING" id="322505.SAMN04487836_10964"/>
<dbReference type="SUPFAM" id="SSF159234">
    <property type="entry name" value="FomD-like"/>
    <property type="match status" value="1"/>
</dbReference>
<gene>
    <name evidence="5" type="ORF">SAMN04487834_100648</name>
</gene>
<evidence type="ECO:0000313" key="6">
    <source>
        <dbReference type="Proteomes" id="UP000183028"/>
    </source>
</evidence>
<proteinExistence type="predicted"/>
<name>A0A1H6RER4_9FIRM</name>
<dbReference type="GO" id="GO:0046872">
    <property type="term" value="F:metal ion binding"/>
    <property type="evidence" value="ECO:0007669"/>
    <property type="project" value="UniProtKB-KW"/>
</dbReference>
<keyword evidence="3" id="KW-0460">Magnesium</keyword>
<dbReference type="AlphaFoldDB" id="A0A1H6RER4"/>
<dbReference type="eggNOG" id="COG3557">
    <property type="taxonomic scope" value="Bacteria"/>
</dbReference>
<evidence type="ECO:0000259" key="4">
    <source>
        <dbReference type="Pfam" id="PF04167"/>
    </source>
</evidence>
<organism evidence="5 6">
    <name type="scientific">Sharpea azabuensis</name>
    <dbReference type="NCBI Taxonomy" id="322505"/>
    <lineage>
        <taxon>Bacteria</taxon>
        <taxon>Bacillati</taxon>
        <taxon>Bacillota</taxon>
        <taxon>Erysipelotrichia</taxon>
        <taxon>Erysipelotrichales</taxon>
        <taxon>Coprobacillaceae</taxon>
        <taxon>Sharpea</taxon>
    </lineage>
</organism>
<reference evidence="6" key="1">
    <citation type="submission" date="2016-10" db="EMBL/GenBank/DDBJ databases">
        <authorList>
            <person name="Varghese N."/>
            <person name="Submissions S."/>
        </authorList>
    </citation>
    <scope>NUCLEOTIDE SEQUENCE [LARGE SCALE GENOMIC DNA]</scope>
    <source>
        <strain evidence="6">DSM 20406</strain>
    </source>
</reference>
<dbReference type="EMBL" id="FNYK01000006">
    <property type="protein sequence ID" value="SEI49672.1"/>
    <property type="molecule type" value="Genomic_DNA"/>
</dbReference>
<dbReference type="InterPro" id="IPR050212">
    <property type="entry name" value="Ntdp-like"/>
</dbReference>
<evidence type="ECO:0000256" key="1">
    <source>
        <dbReference type="ARBA" id="ARBA00022723"/>
    </source>
</evidence>
<dbReference type="OrthoDB" id="1645325at2"/>
<dbReference type="Pfam" id="PF04167">
    <property type="entry name" value="DUF402"/>
    <property type="match status" value="1"/>
</dbReference>
<keyword evidence="1" id="KW-0479">Metal-binding</keyword>
<dbReference type="InterPro" id="IPR016882">
    <property type="entry name" value="SA1684"/>
</dbReference>
<evidence type="ECO:0000256" key="3">
    <source>
        <dbReference type="ARBA" id="ARBA00022842"/>
    </source>
</evidence>
<dbReference type="PANTHER" id="PTHR39159:SF1">
    <property type="entry name" value="UPF0374 PROTEIN YGAC"/>
    <property type="match status" value="1"/>
</dbReference>
<dbReference type="InterPro" id="IPR007295">
    <property type="entry name" value="DUF402"/>
</dbReference>
<evidence type="ECO:0000256" key="2">
    <source>
        <dbReference type="ARBA" id="ARBA00022801"/>
    </source>
</evidence>
<sequence>MSDSLVGKELLIHCYKHDGKPHRTWDKCVVLEETKRHFIVINDHTLVTESNGRKWMTREPAICYFPKDRWYNVICMIRKTGVYYYVNIASPTLYDGEALKYIDYDLDLKVYPDYRYKVLDEGEYAAHRKLYGYSDDLDRIFHQQLDILIEEARNMTGAFRPDFALKWYEAYRNGVHKNDEI</sequence>
<evidence type="ECO:0000313" key="5">
    <source>
        <dbReference type="EMBL" id="SEI49672.1"/>
    </source>
</evidence>